<dbReference type="InterPro" id="IPR048733">
    <property type="entry name" value="CFA69_ARM_dom"/>
</dbReference>
<dbReference type="InterPro" id="IPR048732">
    <property type="entry name" value="CFA69"/>
</dbReference>
<dbReference type="Pfam" id="PF21049">
    <property type="entry name" value="CFA69_ARM_rpt"/>
    <property type="match status" value="2"/>
</dbReference>
<dbReference type="SUPFAM" id="SSF48371">
    <property type="entry name" value="ARM repeat"/>
    <property type="match status" value="1"/>
</dbReference>
<gene>
    <name evidence="2" type="ORF">HK100_006830</name>
</gene>
<dbReference type="PANTHER" id="PTHR14716">
    <property type="entry name" value="CILIA- AND FLAGELLA-ASSOCIATED PROTEIN 69"/>
    <property type="match status" value="1"/>
</dbReference>
<sequence length="809" mass="90115">MKTSFLELLPSFASAFPRSQWEQNQITATPEFANIDYSRILTVFSGKHTRFMFDRQQAVLVKLYKIYSNCGGLVKSDLSNLAKVLKLAMENICNSGNLESEAIRFLLTPCEKLLTLASFPFAQNSSGEEMASADNVSIFATALAQITSIKIGECAQLAAKALLHLAEGRIPADTAMETIRIVINHSTIEQTKKKRAQIAKSHEIKARSEKDTHFLQLERSSAIKNLIKSLEIQSNFDKVLIDILKVLKRMSTSFQSANQMTGGESVRTFLRVLETTNDLSVFTLQTEIIWNLLTFKTKSNIANVLNEEFKNLRNEFAIIVLTIADLCSNFAMESFQSGFTDTVARYLMSHELGALSEILKLTNSDTLLFEPVTEGKKKYIYIQSNQDYEFKKVLMQLAMKLCVHELNLVKLLNTGLLEFLLLYLECDPANSGVQVWNERQLQGLQIQTISFLNSLIPRIPQKWSNANGNSILLEYLSETLKRKLNHGDTTLPAVTVPDTEQGSSKQGLGMNMSAGLVGGALRLLSRISELGPSQKRALGVQGAFGVLMGCKSNKNLFGQCGGVDMILPFLTYSSADPQETESVVLAAVECIWGSICGSASNEAALFSVDGIKARSHVLEWRSAYNEQTGVAHLLISLWNSEEQRLGVPNGPLGLLVDEKNPLLGKNQTVHDENSKDGFVVEELTENLRAKIYSMFCKLGFDRFGETITAQEQIKLALIAKYLDFKIGQVWQEISDELDSEGIRPISPDLHCINTAKQVIIEKARAIQLKQADIVGRKNDTERAEEDVFYATYIKQRATTPRLPKFSHSK</sequence>
<feature type="domain" description="Cilia- and flagella-associated protein 69 ARM repeats" evidence="1">
    <location>
        <begin position="178"/>
        <end position="478"/>
    </location>
</feature>
<comment type="caution">
    <text evidence="2">The sequence shown here is derived from an EMBL/GenBank/DDBJ whole genome shotgun (WGS) entry which is preliminary data.</text>
</comment>
<name>A0AAD5XG16_9FUNG</name>
<proteinExistence type="predicted"/>
<dbReference type="InterPro" id="IPR016024">
    <property type="entry name" value="ARM-type_fold"/>
</dbReference>
<dbReference type="Proteomes" id="UP001211907">
    <property type="component" value="Unassembled WGS sequence"/>
</dbReference>
<dbReference type="AlphaFoldDB" id="A0AAD5XG16"/>
<reference evidence="2" key="1">
    <citation type="submission" date="2020-05" db="EMBL/GenBank/DDBJ databases">
        <title>Phylogenomic resolution of chytrid fungi.</title>
        <authorList>
            <person name="Stajich J.E."/>
            <person name="Amses K."/>
            <person name="Simmons R."/>
            <person name="Seto K."/>
            <person name="Myers J."/>
            <person name="Bonds A."/>
            <person name="Quandt C.A."/>
            <person name="Barry K."/>
            <person name="Liu P."/>
            <person name="Grigoriev I."/>
            <person name="Longcore J.E."/>
            <person name="James T.Y."/>
        </authorList>
    </citation>
    <scope>NUCLEOTIDE SEQUENCE</scope>
    <source>
        <strain evidence="2">JEL0513</strain>
    </source>
</reference>
<evidence type="ECO:0000313" key="2">
    <source>
        <dbReference type="EMBL" id="KAJ3131086.1"/>
    </source>
</evidence>
<keyword evidence="3" id="KW-1185">Reference proteome</keyword>
<dbReference type="EMBL" id="JADGJH010000319">
    <property type="protein sequence ID" value="KAJ3131086.1"/>
    <property type="molecule type" value="Genomic_DNA"/>
</dbReference>
<dbReference type="InterPro" id="IPR011989">
    <property type="entry name" value="ARM-like"/>
</dbReference>
<dbReference type="Gene3D" id="1.25.10.10">
    <property type="entry name" value="Leucine-rich Repeat Variant"/>
    <property type="match status" value="1"/>
</dbReference>
<dbReference type="PANTHER" id="PTHR14716:SF0">
    <property type="entry name" value="CILIA- AND FLAGELLA-ASSOCIATED PROTEIN 69"/>
    <property type="match status" value="1"/>
</dbReference>
<evidence type="ECO:0000313" key="3">
    <source>
        <dbReference type="Proteomes" id="UP001211907"/>
    </source>
</evidence>
<feature type="domain" description="Cilia- and flagella-associated protein 69 ARM repeats" evidence="1">
    <location>
        <begin position="611"/>
        <end position="733"/>
    </location>
</feature>
<protein>
    <recommendedName>
        <fullName evidence="1">Cilia- and flagella-associated protein 69 ARM repeats domain-containing protein</fullName>
    </recommendedName>
</protein>
<accession>A0AAD5XG16</accession>
<evidence type="ECO:0000259" key="1">
    <source>
        <dbReference type="Pfam" id="PF21049"/>
    </source>
</evidence>
<organism evidence="2 3">
    <name type="scientific">Physocladia obscura</name>
    <dbReference type="NCBI Taxonomy" id="109957"/>
    <lineage>
        <taxon>Eukaryota</taxon>
        <taxon>Fungi</taxon>
        <taxon>Fungi incertae sedis</taxon>
        <taxon>Chytridiomycota</taxon>
        <taxon>Chytridiomycota incertae sedis</taxon>
        <taxon>Chytridiomycetes</taxon>
        <taxon>Chytridiales</taxon>
        <taxon>Chytriomycetaceae</taxon>
        <taxon>Physocladia</taxon>
    </lineage>
</organism>